<comment type="caution">
    <text evidence="7">The sequence shown here is derived from an EMBL/GenBank/DDBJ whole genome shotgun (WGS) entry which is preliminary data.</text>
</comment>
<feature type="domain" description="OmpR/PhoB-type" evidence="6">
    <location>
        <begin position="1"/>
        <end position="99"/>
    </location>
</feature>
<dbReference type="EMBL" id="JAQFWQ010000003">
    <property type="protein sequence ID" value="MDA2809377.1"/>
    <property type="molecule type" value="Genomic_DNA"/>
</dbReference>
<dbReference type="PROSITE" id="PS51755">
    <property type="entry name" value="OMPR_PHOB"/>
    <property type="match status" value="1"/>
</dbReference>
<keyword evidence="3 5" id="KW-0238">DNA-binding</keyword>
<evidence type="ECO:0000256" key="2">
    <source>
        <dbReference type="ARBA" id="ARBA00023015"/>
    </source>
</evidence>
<dbReference type="InterPro" id="IPR005158">
    <property type="entry name" value="BTAD"/>
</dbReference>
<sequence length="281" mass="30435">MDTPRFRTLGGLAVREGGAEHAPRGPKLGALLALLVLRPGRTVGMDALVDELWGDHPPRGAVATVRTHVYHLRRALREDLGEGADRFLVTRPPGYAADIVPEEVDATRFTRAAERARLLLAEGRADRAYTEAGAGLELWRGRPLADVRTGRALSGVAQRLEEVRLQLLTVRIEARMLQGRYTELLPELRDLVAAHPLNEPFHAFLIEALHRSGRRGDALGAFHRLSSVLDEELGLEPSERARRLRQVILTDPVPGRAGTVDPAGAVGTAETVGAVGAAGAR</sequence>
<dbReference type="Pfam" id="PF00486">
    <property type="entry name" value="Trans_reg_C"/>
    <property type="match status" value="1"/>
</dbReference>
<dbReference type="InterPro" id="IPR016032">
    <property type="entry name" value="Sig_transdc_resp-reg_C-effctor"/>
</dbReference>
<accession>A0ABT4TXH2</accession>
<dbReference type="SMART" id="SM01043">
    <property type="entry name" value="BTAD"/>
    <property type="match status" value="1"/>
</dbReference>
<evidence type="ECO:0000256" key="3">
    <source>
        <dbReference type="ARBA" id="ARBA00023125"/>
    </source>
</evidence>
<protein>
    <submittedName>
        <fullName evidence="7">AfsR/SARP family transcriptional regulator</fullName>
    </submittedName>
</protein>
<dbReference type="CDD" id="cd15831">
    <property type="entry name" value="BTAD"/>
    <property type="match status" value="1"/>
</dbReference>
<dbReference type="Proteomes" id="UP001527866">
    <property type="component" value="Unassembled WGS sequence"/>
</dbReference>
<dbReference type="PANTHER" id="PTHR35807">
    <property type="entry name" value="TRANSCRIPTIONAL REGULATOR REDD-RELATED"/>
    <property type="match status" value="1"/>
</dbReference>
<name>A0ABT4TXH2_9ACTN</name>
<evidence type="ECO:0000256" key="4">
    <source>
        <dbReference type="ARBA" id="ARBA00023163"/>
    </source>
</evidence>
<dbReference type="SMART" id="SM00862">
    <property type="entry name" value="Trans_reg_C"/>
    <property type="match status" value="1"/>
</dbReference>
<proteinExistence type="inferred from homology"/>
<evidence type="ECO:0000313" key="8">
    <source>
        <dbReference type="Proteomes" id="UP001527866"/>
    </source>
</evidence>
<keyword evidence="4" id="KW-0804">Transcription</keyword>
<dbReference type="InterPro" id="IPR001867">
    <property type="entry name" value="OmpR/PhoB-type_DNA-bd"/>
</dbReference>
<comment type="similarity">
    <text evidence="1">Belongs to the AfsR/DnrI/RedD regulatory family.</text>
</comment>
<evidence type="ECO:0000313" key="7">
    <source>
        <dbReference type="EMBL" id="MDA2809377.1"/>
    </source>
</evidence>
<dbReference type="InterPro" id="IPR051677">
    <property type="entry name" value="AfsR-DnrI-RedD_regulator"/>
</dbReference>
<organism evidence="7 8">
    <name type="scientific">Nocardiopsis endophytica</name>
    <dbReference type="NCBI Taxonomy" id="3018445"/>
    <lineage>
        <taxon>Bacteria</taxon>
        <taxon>Bacillati</taxon>
        <taxon>Actinomycetota</taxon>
        <taxon>Actinomycetes</taxon>
        <taxon>Streptosporangiales</taxon>
        <taxon>Nocardiopsidaceae</taxon>
        <taxon>Nocardiopsis</taxon>
    </lineage>
</organism>
<dbReference type="InterPro" id="IPR036388">
    <property type="entry name" value="WH-like_DNA-bd_sf"/>
</dbReference>
<evidence type="ECO:0000256" key="1">
    <source>
        <dbReference type="ARBA" id="ARBA00005820"/>
    </source>
</evidence>
<keyword evidence="8" id="KW-1185">Reference proteome</keyword>
<evidence type="ECO:0000259" key="6">
    <source>
        <dbReference type="PROSITE" id="PS51755"/>
    </source>
</evidence>
<dbReference type="RefSeq" id="WP_270683283.1">
    <property type="nucleotide sequence ID" value="NZ_JAQFWQ010000003.1"/>
</dbReference>
<dbReference type="Gene3D" id="1.10.10.10">
    <property type="entry name" value="Winged helix-like DNA-binding domain superfamily/Winged helix DNA-binding domain"/>
    <property type="match status" value="1"/>
</dbReference>
<dbReference type="Gene3D" id="1.25.40.10">
    <property type="entry name" value="Tetratricopeptide repeat domain"/>
    <property type="match status" value="1"/>
</dbReference>
<dbReference type="SUPFAM" id="SSF48452">
    <property type="entry name" value="TPR-like"/>
    <property type="match status" value="1"/>
</dbReference>
<keyword evidence="2" id="KW-0805">Transcription regulation</keyword>
<dbReference type="SUPFAM" id="SSF46894">
    <property type="entry name" value="C-terminal effector domain of the bipartite response regulators"/>
    <property type="match status" value="1"/>
</dbReference>
<gene>
    <name evidence="7" type="ORF">O4J56_01895</name>
</gene>
<feature type="DNA-binding region" description="OmpR/PhoB-type" evidence="5">
    <location>
        <begin position="1"/>
        <end position="99"/>
    </location>
</feature>
<dbReference type="PANTHER" id="PTHR35807:SF1">
    <property type="entry name" value="TRANSCRIPTIONAL REGULATOR REDD"/>
    <property type="match status" value="1"/>
</dbReference>
<dbReference type="InterPro" id="IPR011990">
    <property type="entry name" value="TPR-like_helical_dom_sf"/>
</dbReference>
<dbReference type="Pfam" id="PF03704">
    <property type="entry name" value="BTAD"/>
    <property type="match status" value="1"/>
</dbReference>
<evidence type="ECO:0000256" key="5">
    <source>
        <dbReference type="PROSITE-ProRule" id="PRU01091"/>
    </source>
</evidence>
<reference evidence="7 8" key="1">
    <citation type="submission" date="2023-01" db="EMBL/GenBank/DDBJ databases">
        <title>Draft genome sequence of Nocardiopsis sp. RSe5-2 isolated from halophytes.</title>
        <authorList>
            <person name="Duangmal K."/>
            <person name="Chantavorakit T."/>
        </authorList>
    </citation>
    <scope>NUCLEOTIDE SEQUENCE [LARGE SCALE GENOMIC DNA]</scope>
    <source>
        <strain evidence="7 8">RSe5-2</strain>
    </source>
</reference>